<proteinExistence type="predicted"/>
<comment type="caution">
    <text evidence="2">The sequence shown here is derived from an EMBL/GenBank/DDBJ whole genome shotgun (WGS) entry which is preliminary data.</text>
</comment>
<dbReference type="AlphaFoldDB" id="A0AAV5KNY3"/>
<sequence>MEWGCAGCLGTGEEGTTTAKRHNKDDQRSHPVNQRESARLVAARVRSWATLLVSLRTCVEPLKTATAST</sequence>
<evidence type="ECO:0000313" key="3">
    <source>
        <dbReference type="Proteomes" id="UP001054252"/>
    </source>
</evidence>
<gene>
    <name evidence="2" type="ORF">SLEP1_g35611</name>
</gene>
<dbReference type="Proteomes" id="UP001054252">
    <property type="component" value="Unassembled WGS sequence"/>
</dbReference>
<dbReference type="EMBL" id="BPVZ01000071">
    <property type="protein sequence ID" value="GKV26278.1"/>
    <property type="molecule type" value="Genomic_DNA"/>
</dbReference>
<evidence type="ECO:0000313" key="2">
    <source>
        <dbReference type="EMBL" id="GKV26278.1"/>
    </source>
</evidence>
<protein>
    <submittedName>
        <fullName evidence="2">Uncharacterized protein</fullName>
    </submittedName>
</protein>
<name>A0AAV5KNY3_9ROSI</name>
<feature type="region of interest" description="Disordered" evidence="1">
    <location>
        <begin position="1"/>
        <end position="38"/>
    </location>
</feature>
<keyword evidence="3" id="KW-1185">Reference proteome</keyword>
<evidence type="ECO:0000256" key="1">
    <source>
        <dbReference type="SAM" id="MobiDB-lite"/>
    </source>
</evidence>
<organism evidence="2 3">
    <name type="scientific">Rubroshorea leprosula</name>
    <dbReference type="NCBI Taxonomy" id="152421"/>
    <lineage>
        <taxon>Eukaryota</taxon>
        <taxon>Viridiplantae</taxon>
        <taxon>Streptophyta</taxon>
        <taxon>Embryophyta</taxon>
        <taxon>Tracheophyta</taxon>
        <taxon>Spermatophyta</taxon>
        <taxon>Magnoliopsida</taxon>
        <taxon>eudicotyledons</taxon>
        <taxon>Gunneridae</taxon>
        <taxon>Pentapetalae</taxon>
        <taxon>rosids</taxon>
        <taxon>malvids</taxon>
        <taxon>Malvales</taxon>
        <taxon>Dipterocarpaceae</taxon>
        <taxon>Rubroshorea</taxon>
    </lineage>
</organism>
<accession>A0AAV5KNY3</accession>
<reference evidence="2 3" key="1">
    <citation type="journal article" date="2021" name="Commun. Biol.">
        <title>The genome of Shorea leprosula (Dipterocarpaceae) highlights the ecological relevance of drought in aseasonal tropical rainforests.</title>
        <authorList>
            <person name="Ng K.K.S."/>
            <person name="Kobayashi M.J."/>
            <person name="Fawcett J.A."/>
            <person name="Hatakeyama M."/>
            <person name="Paape T."/>
            <person name="Ng C.H."/>
            <person name="Ang C.C."/>
            <person name="Tnah L.H."/>
            <person name="Lee C.T."/>
            <person name="Nishiyama T."/>
            <person name="Sese J."/>
            <person name="O'Brien M.J."/>
            <person name="Copetti D."/>
            <person name="Mohd Noor M.I."/>
            <person name="Ong R.C."/>
            <person name="Putra M."/>
            <person name="Sireger I.Z."/>
            <person name="Indrioko S."/>
            <person name="Kosugi Y."/>
            <person name="Izuno A."/>
            <person name="Isagi Y."/>
            <person name="Lee S.L."/>
            <person name="Shimizu K.K."/>
        </authorList>
    </citation>
    <scope>NUCLEOTIDE SEQUENCE [LARGE SCALE GENOMIC DNA]</scope>
    <source>
        <strain evidence="2">214</strain>
    </source>
</reference>